<dbReference type="AlphaFoldDB" id="F0S5M8"/>
<organism evidence="1 2">
    <name type="scientific">Pseudopedobacter saltans (strain ATCC 51119 / DSM 12145 / JCM 21818 / CCUG 39354 / LMG 10337 / NBRC 100064 / NCIMB 13643)</name>
    <name type="common">Pedobacter saltans</name>
    <dbReference type="NCBI Taxonomy" id="762903"/>
    <lineage>
        <taxon>Bacteria</taxon>
        <taxon>Pseudomonadati</taxon>
        <taxon>Bacteroidota</taxon>
        <taxon>Sphingobacteriia</taxon>
        <taxon>Sphingobacteriales</taxon>
        <taxon>Sphingobacteriaceae</taxon>
        <taxon>Pseudopedobacter</taxon>
    </lineage>
</organism>
<reference evidence="2" key="2">
    <citation type="submission" date="2011-02" db="EMBL/GenBank/DDBJ databases">
        <title>The complete genome of Pedobacter saltans DSM 12145.</title>
        <authorList>
            <consortium name="US DOE Joint Genome Institute (JGI-PGF)"/>
            <person name="Lucas S."/>
            <person name="Copeland A."/>
            <person name="Lapidus A."/>
            <person name="Bruce D."/>
            <person name="Goodwin L."/>
            <person name="Pitluck S."/>
            <person name="Kyrpides N."/>
            <person name="Mavromatis K."/>
            <person name="Pagani I."/>
            <person name="Ivanova N."/>
            <person name="Ovchinnikova G."/>
            <person name="Lu M."/>
            <person name="Detter J.C."/>
            <person name="Han C."/>
            <person name="Land M."/>
            <person name="Hauser L."/>
            <person name="Markowitz V."/>
            <person name="Cheng J.-F."/>
            <person name="Hugenholtz P."/>
            <person name="Woyke T."/>
            <person name="Wu D."/>
            <person name="Tindall B."/>
            <person name="Pomrenke H.G."/>
            <person name="Brambilla E."/>
            <person name="Klenk H.-P."/>
            <person name="Eisen J.A."/>
        </authorList>
    </citation>
    <scope>NUCLEOTIDE SEQUENCE [LARGE SCALE GENOMIC DNA]</scope>
    <source>
        <strain evidence="2">ATCC 51119 / DSM 12145 / JCM 21818 / LMG 10337 / NBRC 100064 / NCIMB 13643</strain>
    </source>
</reference>
<keyword evidence="2" id="KW-1185">Reference proteome</keyword>
<reference evidence="1 2" key="1">
    <citation type="journal article" date="2011" name="Stand. Genomic Sci.">
        <title>Complete genome sequence of the gliding, heparinolytic Pedobacter saltans type strain (113).</title>
        <authorList>
            <person name="Liolios K."/>
            <person name="Sikorski J."/>
            <person name="Lu M."/>
            <person name="Nolan M."/>
            <person name="Lapidus A."/>
            <person name="Lucas S."/>
            <person name="Hammon N."/>
            <person name="Deshpande S."/>
            <person name="Cheng J.F."/>
            <person name="Tapia R."/>
            <person name="Han C."/>
            <person name="Goodwin L."/>
            <person name="Pitluck S."/>
            <person name="Huntemann M."/>
            <person name="Ivanova N."/>
            <person name="Pagani I."/>
            <person name="Mavromatis K."/>
            <person name="Ovchinikova G."/>
            <person name="Pati A."/>
            <person name="Chen A."/>
            <person name="Palaniappan K."/>
            <person name="Land M."/>
            <person name="Hauser L."/>
            <person name="Brambilla E.M."/>
            <person name="Kotsyurbenko O."/>
            <person name="Rohde M."/>
            <person name="Tindall B.J."/>
            <person name="Abt B."/>
            <person name="Goker M."/>
            <person name="Detter J.C."/>
            <person name="Woyke T."/>
            <person name="Bristow J."/>
            <person name="Eisen J.A."/>
            <person name="Markowitz V."/>
            <person name="Hugenholtz P."/>
            <person name="Klenk H.P."/>
            <person name="Kyrpides N.C."/>
        </authorList>
    </citation>
    <scope>NUCLEOTIDE SEQUENCE [LARGE SCALE GENOMIC DNA]</scope>
    <source>
        <strain evidence="2">ATCC 51119 / DSM 12145 / JCM 21818 / LMG 10337 / NBRC 100064 / NCIMB 13643</strain>
    </source>
</reference>
<dbReference type="KEGG" id="psn:Pedsa_3673"/>
<name>F0S5M8_PSESL</name>
<protein>
    <submittedName>
        <fullName evidence="1">Uncharacterized protein</fullName>
    </submittedName>
</protein>
<dbReference type="Proteomes" id="UP000000310">
    <property type="component" value="Chromosome"/>
</dbReference>
<gene>
    <name evidence="1" type="ordered locus">Pedsa_3673</name>
</gene>
<sequence length="35" mass="4188">MNRGLAHFSELVDKQFKVEDRPINKFFAYILSLFI</sequence>
<accession>F0S5M8</accession>
<evidence type="ECO:0000313" key="1">
    <source>
        <dbReference type="EMBL" id="ADY54202.1"/>
    </source>
</evidence>
<evidence type="ECO:0000313" key="2">
    <source>
        <dbReference type="Proteomes" id="UP000000310"/>
    </source>
</evidence>
<dbReference type="HOGENOM" id="CLU_3366733_0_0_10"/>
<dbReference type="STRING" id="762903.Pedsa_3673"/>
<proteinExistence type="predicted"/>
<dbReference type="EMBL" id="CP002545">
    <property type="protein sequence ID" value="ADY54202.1"/>
    <property type="molecule type" value="Genomic_DNA"/>
</dbReference>